<dbReference type="SUPFAM" id="SSF50475">
    <property type="entry name" value="FMN-binding split barrel"/>
    <property type="match status" value="1"/>
</dbReference>
<name>A0ABZ1PF62_9ACTN</name>
<evidence type="ECO:0000256" key="1">
    <source>
        <dbReference type="ARBA" id="ARBA00023002"/>
    </source>
</evidence>
<dbReference type="Gene3D" id="2.30.110.10">
    <property type="entry name" value="Electron Transport, Fmn-binding Protein, Chain A"/>
    <property type="match status" value="1"/>
</dbReference>
<evidence type="ECO:0000313" key="4">
    <source>
        <dbReference type="Proteomes" id="UP001346877"/>
    </source>
</evidence>
<dbReference type="Pfam" id="PF01243">
    <property type="entry name" value="PNPOx_N"/>
    <property type="match status" value="1"/>
</dbReference>
<dbReference type="PANTHER" id="PTHR35176:SF2">
    <property type="entry name" value="F420H(2)-DEPENDENT REDUCTASE RV1155"/>
    <property type="match status" value="1"/>
</dbReference>
<evidence type="ECO:0000259" key="2">
    <source>
        <dbReference type="Pfam" id="PF01243"/>
    </source>
</evidence>
<dbReference type="InterPro" id="IPR019920">
    <property type="entry name" value="F420-binding_dom_put"/>
</dbReference>
<protein>
    <submittedName>
        <fullName evidence="3">PPOX class F420-dependent oxidoreductase</fullName>
    </submittedName>
</protein>
<dbReference type="NCBIfam" id="TIGR03618">
    <property type="entry name" value="Rv1155_F420"/>
    <property type="match status" value="1"/>
</dbReference>
<dbReference type="InterPro" id="IPR011576">
    <property type="entry name" value="Pyridox_Oxase_N"/>
</dbReference>
<dbReference type="InterPro" id="IPR052019">
    <property type="entry name" value="F420H2_bilvrd_red/Heme_oxyg"/>
</dbReference>
<keyword evidence="1" id="KW-0560">Oxidoreductase</keyword>
<accession>A0ABZ1PF62</accession>
<dbReference type="EMBL" id="CP107941">
    <property type="protein sequence ID" value="WUI82734.1"/>
    <property type="molecule type" value="Genomic_DNA"/>
</dbReference>
<sequence>MGRSRSIVPPGGTVPDDRVQQALTDLVAGRSMGVLATIKRDGRPQLSTVVYSFDRDAGLIRVSVTGGRAKTANLRRDPRASFHVGSEDGWAYAVVECRAELTAPAAEPGDETVEELVALYRGLRGDHPDWDEYRQAMVDEARLVLRLHVERIYGMPPRG</sequence>
<proteinExistence type="predicted"/>
<gene>
    <name evidence="3" type="ORF">OG375_33680</name>
</gene>
<keyword evidence="4" id="KW-1185">Reference proteome</keyword>
<dbReference type="InterPro" id="IPR012349">
    <property type="entry name" value="Split_barrel_FMN-bd"/>
</dbReference>
<dbReference type="RefSeq" id="WP_328371007.1">
    <property type="nucleotide sequence ID" value="NZ_CP107936.1"/>
</dbReference>
<evidence type="ECO:0000313" key="3">
    <source>
        <dbReference type="EMBL" id="WUI82734.1"/>
    </source>
</evidence>
<feature type="domain" description="Pyridoxamine 5'-phosphate oxidase N-terminal" evidence="2">
    <location>
        <begin position="21"/>
        <end position="154"/>
    </location>
</feature>
<dbReference type="PANTHER" id="PTHR35176">
    <property type="entry name" value="HEME OXYGENASE HI_0854-RELATED"/>
    <property type="match status" value="1"/>
</dbReference>
<dbReference type="Proteomes" id="UP001346877">
    <property type="component" value="Chromosome"/>
</dbReference>
<organism evidence="3 4">
    <name type="scientific">Micromonospora zamorensis</name>
    <dbReference type="NCBI Taxonomy" id="709883"/>
    <lineage>
        <taxon>Bacteria</taxon>
        <taxon>Bacillati</taxon>
        <taxon>Actinomycetota</taxon>
        <taxon>Actinomycetes</taxon>
        <taxon>Micromonosporales</taxon>
        <taxon>Micromonosporaceae</taxon>
        <taxon>Micromonospora</taxon>
    </lineage>
</organism>
<reference evidence="3 4" key="1">
    <citation type="submission" date="2022-10" db="EMBL/GenBank/DDBJ databases">
        <title>The complete genomes of actinobacterial strains from the NBC collection.</title>
        <authorList>
            <person name="Joergensen T.S."/>
            <person name="Alvarez Arevalo M."/>
            <person name="Sterndorff E.B."/>
            <person name="Faurdal D."/>
            <person name="Vuksanovic O."/>
            <person name="Mourched A.-S."/>
            <person name="Charusanti P."/>
            <person name="Shaw S."/>
            <person name="Blin K."/>
            <person name="Weber T."/>
        </authorList>
    </citation>
    <scope>NUCLEOTIDE SEQUENCE [LARGE SCALE GENOMIC DNA]</scope>
    <source>
        <strain evidence="3 4">NBC_00396</strain>
    </source>
</reference>